<dbReference type="SUPFAM" id="SSF47473">
    <property type="entry name" value="EF-hand"/>
    <property type="match status" value="2"/>
</dbReference>
<protein>
    <submittedName>
        <fullName evidence="6">Ca2+-binding protein, EF-hand superfamily</fullName>
    </submittedName>
</protein>
<dbReference type="PANTHER" id="PTHR10827:SF98">
    <property type="entry name" value="45 KDA CALCIUM-BINDING PROTEIN"/>
    <property type="match status" value="1"/>
</dbReference>
<evidence type="ECO:0000256" key="2">
    <source>
        <dbReference type="ARBA" id="ARBA00022737"/>
    </source>
</evidence>
<dbReference type="PROSITE" id="PS00018">
    <property type="entry name" value="EF_HAND_1"/>
    <property type="match status" value="3"/>
</dbReference>
<evidence type="ECO:0000313" key="6">
    <source>
        <dbReference type="EMBL" id="SJZ84918.1"/>
    </source>
</evidence>
<feature type="domain" description="EF-hand" evidence="5">
    <location>
        <begin position="157"/>
        <end position="192"/>
    </location>
</feature>
<reference evidence="6 7" key="1">
    <citation type="submission" date="2017-02" db="EMBL/GenBank/DDBJ databases">
        <authorList>
            <person name="Peterson S.W."/>
        </authorList>
    </citation>
    <scope>NUCLEOTIDE SEQUENCE [LARGE SCALE GENOMIC DNA]</scope>
    <source>
        <strain evidence="6 7">DSM 21749</strain>
    </source>
</reference>
<keyword evidence="7" id="KW-1185">Reference proteome</keyword>
<gene>
    <name evidence="6" type="ORF">SAMN02745674_01015</name>
</gene>
<feature type="signal peptide" evidence="4">
    <location>
        <begin position="1"/>
        <end position="23"/>
    </location>
</feature>
<evidence type="ECO:0000313" key="7">
    <source>
        <dbReference type="Proteomes" id="UP000190061"/>
    </source>
</evidence>
<evidence type="ECO:0000256" key="3">
    <source>
        <dbReference type="SAM" id="MobiDB-lite"/>
    </source>
</evidence>
<keyword evidence="4" id="KW-0732">Signal</keyword>
<dbReference type="Pfam" id="PF13499">
    <property type="entry name" value="EF-hand_7"/>
    <property type="match status" value="1"/>
</dbReference>
<dbReference type="PANTHER" id="PTHR10827">
    <property type="entry name" value="RETICULOCALBIN"/>
    <property type="match status" value="1"/>
</dbReference>
<evidence type="ECO:0000259" key="5">
    <source>
        <dbReference type="PROSITE" id="PS50222"/>
    </source>
</evidence>
<dbReference type="InterPro" id="IPR011992">
    <property type="entry name" value="EF-hand-dom_pair"/>
</dbReference>
<evidence type="ECO:0000256" key="1">
    <source>
        <dbReference type="ARBA" id="ARBA00022723"/>
    </source>
</evidence>
<dbReference type="STRING" id="1122188.SAMN02745674_01015"/>
<organism evidence="6 7">
    <name type="scientific">Lysobacter spongiicola DSM 21749</name>
    <dbReference type="NCBI Taxonomy" id="1122188"/>
    <lineage>
        <taxon>Bacteria</taxon>
        <taxon>Pseudomonadati</taxon>
        <taxon>Pseudomonadota</taxon>
        <taxon>Gammaproteobacteria</taxon>
        <taxon>Lysobacterales</taxon>
        <taxon>Lysobacteraceae</taxon>
        <taxon>Novilysobacter</taxon>
    </lineage>
</organism>
<dbReference type="EMBL" id="FUXP01000002">
    <property type="protein sequence ID" value="SJZ84918.1"/>
    <property type="molecule type" value="Genomic_DNA"/>
</dbReference>
<dbReference type="GO" id="GO:0005509">
    <property type="term" value="F:calcium ion binding"/>
    <property type="evidence" value="ECO:0007669"/>
    <property type="project" value="InterPro"/>
</dbReference>
<keyword evidence="2" id="KW-0677">Repeat</keyword>
<sequence>MNISLVRLSILAASIAMAGAAFAAPPSADGHRGKADGKFQLDTNGDGAVDAAEAAAHPRLAARFAELDADGNGRLERGEFGRGHGSRHKGMGRRGSGPFGHIIAMDTDGDGRISKAEAEDSRLAGRFDQIDGNRDGYLVRSELMASADQRRSEHRAKAAERFETRFKQADANGDGRLSRAEVEAGWEHKAKAFAFLDEDRDGYLTRSDLAPRHR</sequence>
<name>A0A1T4P1U4_9GAMM</name>
<dbReference type="Pfam" id="PF13202">
    <property type="entry name" value="EF-hand_5"/>
    <property type="match status" value="4"/>
</dbReference>
<dbReference type="Proteomes" id="UP000190061">
    <property type="component" value="Unassembled WGS sequence"/>
</dbReference>
<feature type="domain" description="EF-hand" evidence="5">
    <location>
        <begin position="55"/>
        <end position="90"/>
    </location>
</feature>
<feature type="chain" id="PRO_5013137596" evidence="4">
    <location>
        <begin position="24"/>
        <end position="214"/>
    </location>
</feature>
<dbReference type="OrthoDB" id="6089795at2"/>
<keyword evidence="1" id="KW-0479">Metal-binding</keyword>
<dbReference type="InterPro" id="IPR018247">
    <property type="entry name" value="EF_Hand_1_Ca_BS"/>
</dbReference>
<dbReference type="RefSeq" id="WP_078757613.1">
    <property type="nucleotide sequence ID" value="NZ_FUXP01000002.1"/>
</dbReference>
<dbReference type="AlphaFoldDB" id="A0A1T4P1U4"/>
<proteinExistence type="predicted"/>
<dbReference type="InterPro" id="IPR002048">
    <property type="entry name" value="EF_hand_dom"/>
</dbReference>
<evidence type="ECO:0000256" key="4">
    <source>
        <dbReference type="SAM" id="SignalP"/>
    </source>
</evidence>
<dbReference type="PROSITE" id="PS50222">
    <property type="entry name" value="EF_HAND_2"/>
    <property type="match status" value="2"/>
</dbReference>
<accession>A0A1T4P1U4</accession>
<dbReference type="Gene3D" id="1.10.238.10">
    <property type="entry name" value="EF-hand"/>
    <property type="match status" value="3"/>
</dbReference>
<feature type="region of interest" description="Disordered" evidence="3">
    <location>
        <begin position="75"/>
        <end position="99"/>
    </location>
</feature>